<gene>
    <name evidence="1" type="ORF">GCM10022235_85340</name>
</gene>
<evidence type="ECO:0000313" key="1">
    <source>
        <dbReference type="EMBL" id="GAA3600311.1"/>
    </source>
</evidence>
<dbReference type="EMBL" id="BAABAA010000028">
    <property type="protein sequence ID" value="GAA3600311.1"/>
    <property type="molecule type" value="Genomic_DNA"/>
</dbReference>
<name>A0ABP6ZAP0_9ACTN</name>
<dbReference type="Proteomes" id="UP001501222">
    <property type="component" value="Unassembled WGS sequence"/>
</dbReference>
<reference evidence="2" key="1">
    <citation type="journal article" date="2019" name="Int. J. Syst. Evol. Microbiol.">
        <title>The Global Catalogue of Microorganisms (GCM) 10K type strain sequencing project: providing services to taxonomists for standard genome sequencing and annotation.</title>
        <authorList>
            <consortium name="The Broad Institute Genomics Platform"/>
            <consortium name="The Broad Institute Genome Sequencing Center for Infectious Disease"/>
            <person name="Wu L."/>
            <person name="Ma J."/>
        </authorList>
    </citation>
    <scope>NUCLEOTIDE SEQUENCE [LARGE SCALE GENOMIC DNA]</scope>
    <source>
        <strain evidence="2">JCM 16928</strain>
    </source>
</reference>
<evidence type="ECO:0000313" key="2">
    <source>
        <dbReference type="Proteomes" id="UP001501222"/>
    </source>
</evidence>
<comment type="caution">
    <text evidence="1">The sequence shown here is derived from an EMBL/GenBank/DDBJ whole genome shotgun (WGS) entry which is preliminary data.</text>
</comment>
<evidence type="ECO:0008006" key="3">
    <source>
        <dbReference type="Google" id="ProtNLM"/>
    </source>
</evidence>
<keyword evidence="2" id="KW-1185">Reference proteome</keyword>
<accession>A0ABP6ZAP0</accession>
<sequence>MTAASAAVGIRVRAVAAATATAAAAPVKRRKRDTIAPSVLGTLPRLGPSPWRLKTGLRTSFATGWVRHCSGGWVARR</sequence>
<proteinExistence type="predicted"/>
<protein>
    <recommendedName>
        <fullName evidence="3">Secreted protein</fullName>
    </recommendedName>
</protein>
<organism evidence="1 2">
    <name type="scientific">Kribbella ginsengisoli</name>
    <dbReference type="NCBI Taxonomy" id="363865"/>
    <lineage>
        <taxon>Bacteria</taxon>
        <taxon>Bacillati</taxon>
        <taxon>Actinomycetota</taxon>
        <taxon>Actinomycetes</taxon>
        <taxon>Propionibacteriales</taxon>
        <taxon>Kribbellaceae</taxon>
        <taxon>Kribbella</taxon>
    </lineage>
</organism>